<feature type="signal peptide" evidence="7">
    <location>
        <begin position="1"/>
        <end position="21"/>
    </location>
</feature>
<evidence type="ECO:0000256" key="4">
    <source>
        <dbReference type="ARBA" id="ARBA00023180"/>
    </source>
</evidence>
<protein>
    <recommendedName>
        <fullName evidence="3">alpha-glucosidase</fullName>
        <ecNumber evidence="3">3.2.1.20</ecNumber>
    </recommendedName>
</protein>
<dbReference type="OrthoDB" id="1740265at2759"/>
<dbReference type="InterPro" id="IPR017853">
    <property type="entry name" value="GH"/>
</dbReference>
<accession>A0A8K0FW50</accession>
<comment type="caution">
    <text evidence="9">The sequence shown here is derived from an EMBL/GenBank/DDBJ whole genome shotgun (WGS) entry which is preliminary data.</text>
</comment>
<keyword evidence="10" id="KW-1185">Reference proteome</keyword>
<feature type="domain" description="Glycosyl hydrolase family 13 catalytic" evidence="8">
    <location>
        <begin position="39"/>
        <end position="428"/>
    </location>
</feature>
<feature type="domain" description="Glycosyl hydrolase family 13 catalytic" evidence="8">
    <location>
        <begin position="600"/>
        <end position="976"/>
    </location>
</feature>
<proteinExistence type="inferred from homology"/>
<dbReference type="Gene3D" id="2.60.40.1180">
    <property type="entry name" value="Golgi alpha-mannosidase II"/>
    <property type="match status" value="2"/>
</dbReference>
<sequence length="1122" mass="130023">MMFKGGIILIFVLNSIQSTFCQSPNTGDPNWWKNAVFYQIYPRSFMDANNDGIGDLAGITQKLDHLVDAGITALWLSPIYKSPGVDAGYDISDYRDIDPIFGNLDDFKKLVVEAKEKGLKVILDFVPNHTSNEHDWFVKSENNVTGYENYYVWKNGDPDTPPNNWISYFHGSAWKYSEKRKQWYLHQFADAQPDLNYREPKLVEEMKDVLRYWLDLGVDGFRVDIISALFEDIEFLDEPRSNNPNAKETEHGYLNHIYTNDQPETYDMVYQWRALLEQYQAEHGGDTRVMMTESYSDYDKVLKYYGNGTHNGAHFPFNFWFITHLNKDSNARDIKFIIDKWLTYMPLENTANWVMGNHDQFRVATRYGSARVDGLNMLAMLLPGVTVTYNGEEIGMENGEVSWEEGKDPQGCNGAQSDWEKNSRDFQRTPYQWDDSVNAGFNVGTRTWLPVASNYKTSNLKNQLVKGLKSHYRIYQEMVKIKKSNTSKYGDMRTLALTSSVLGLTRQLRDNPTYVLLLNVANKEELVDLSYFRDLPLNLTVKVPGITSSRSPGSVISTKLVKLDAYEALLIGKLGKETISWTPPTRAKELDWWQNAVVYQIYPRSFKDSDNDGNGDIKGIIEKLDHLIDAGVTAAWLSPIYKSPGKDNGYDISDFRDINETYGTMDDFKELVSQAKQKGLKIILDFVPNHSSDQHEWFQKSENKEPGYEDYYIWIDGPSDTPPNNWTSYFHGPAWTYSKKRKQWYLHQFSTYQPDLNYRNEKVVQEMKDVLTYWLDIGVDGFRIDIISALFEHPEFPDGPLPHHVYRNDQPETYDMVYQWRKLLDDYQEEHPGDTRIIMTESYSEVDKIMPYYGNETHNGVHFPFNFWFIQHLNKNSDARDIKSIIDKWLTYMPHRFTPDWVLGNHDQPRVVNRYTRGHVDGLAMLTMLLPGVTITYNGEEIGMENGEVSWEEGDDPQGCNGNQEDWEKNSRDFQRTPFQWDSTRNAGFNKGKKPWLPVAKNYEDLNLKRQKVNNLKSHYRIYQKVLQLKKTDTLKYGDLETLALTSNVLGLRRRLEDNPTFVLLFNVGNKTEAANLQYFDNIPEILHVEIPSIDSKREPGTSIDSKQPVVLNPYEALVLIG</sequence>
<dbReference type="InterPro" id="IPR013780">
    <property type="entry name" value="Glyco_hydro_b"/>
</dbReference>
<keyword evidence="7" id="KW-0732">Signal</keyword>
<evidence type="ECO:0000256" key="3">
    <source>
        <dbReference type="ARBA" id="ARBA00012741"/>
    </source>
</evidence>
<dbReference type="AlphaFoldDB" id="A0A8K0FW50"/>
<dbReference type="SUPFAM" id="SSF51445">
    <property type="entry name" value="(Trans)glycosidases"/>
    <property type="match status" value="2"/>
</dbReference>
<dbReference type="EMBL" id="VTPC01090971">
    <property type="protein sequence ID" value="KAF2880410.1"/>
    <property type="molecule type" value="Genomic_DNA"/>
</dbReference>
<dbReference type="PANTHER" id="PTHR10357:SF179">
    <property type="entry name" value="NEUTRAL AND BASIC AMINO ACID TRANSPORT PROTEIN RBAT"/>
    <property type="match status" value="1"/>
</dbReference>
<dbReference type="EC" id="3.2.1.20" evidence="3"/>
<dbReference type="Pfam" id="PF00128">
    <property type="entry name" value="Alpha-amylase"/>
    <property type="match status" value="2"/>
</dbReference>
<comment type="similarity">
    <text evidence="2">Belongs to the glycosyl hydrolase 13 family.</text>
</comment>
<dbReference type="Gene3D" id="3.20.20.80">
    <property type="entry name" value="Glycosidases"/>
    <property type="match status" value="2"/>
</dbReference>
<dbReference type="InterPro" id="IPR006047">
    <property type="entry name" value="GH13_cat_dom"/>
</dbReference>
<dbReference type="InterPro" id="IPR045857">
    <property type="entry name" value="O16G_dom_2"/>
</dbReference>
<evidence type="ECO:0000256" key="1">
    <source>
        <dbReference type="ARBA" id="ARBA00001657"/>
    </source>
</evidence>
<comment type="catalytic activity">
    <reaction evidence="1">
        <text>Hydrolysis of terminal, non-reducing (1-&gt;4)-linked alpha-D-glucose residues with release of alpha-D-glucose.</text>
        <dbReference type="EC" id="3.2.1.20"/>
    </reaction>
</comment>
<organism evidence="9 10">
    <name type="scientific">Ignelater luminosus</name>
    <name type="common">Cucubano</name>
    <name type="synonym">Pyrophorus luminosus</name>
    <dbReference type="NCBI Taxonomy" id="2038154"/>
    <lineage>
        <taxon>Eukaryota</taxon>
        <taxon>Metazoa</taxon>
        <taxon>Ecdysozoa</taxon>
        <taxon>Arthropoda</taxon>
        <taxon>Hexapoda</taxon>
        <taxon>Insecta</taxon>
        <taxon>Pterygota</taxon>
        <taxon>Neoptera</taxon>
        <taxon>Endopterygota</taxon>
        <taxon>Coleoptera</taxon>
        <taxon>Polyphaga</taxon>
        <taxon>Elateriformia</taxon>
        <taxon>Elateroidea</taxon>
        <taxon>Elateridae</taxon>
        <taxon>Agrypninae</taxon>
        <taxon>Pyrophorini</taxon>
        <taxon>Ignelater</taxon>
    </lineage>
</organism>
<dbReference type="Gene3D" id="3.90.400.10">
    <property type="entry name" value="Oligo-1,6-glucosidase, Domain 2"/>
    <property type="match status" value="2"/>
</dbReference>
<evidence type="ECO:0000256" key="6">
    <source>
        <dbReference type="SAM" id="MobiDB-lite"/>
    </source>
</evidence>
<evidence type="ECO:0000256" key="5">
    <source>
        <dbReference type="ARBA" id="ARBA00023295"/>
    </source>
</evidence>
<feature type="region of interest" description="Disordered" evidence="6">
    <location>
        <begin position="949"/>
        <end position="972"/>
    </location>
</feature>
<name>A0A8K0FW50_IGNLU</name>
<dbReference type="Proteomes" id="UP000801492">
    <property type="component" value="Unassembled WGS sequence"/>
</dbReference>
<gene>
    <name evidence="9" type="ORF">ILUMI_25767</name>
</gene>
<keyword evidence="4" id="KW-0325">Glycoprotein</keyword>
<evidence type="ECO:0000313" key="9">
    <source>
        <dbReference type="EMBL" id="KAF2880410.1"/>
    </source>
</evidence>
<evidence type="ECO:0000256" key="2">
    <source>
        <dbReference type="ARBA" id="ARBA00008061"/>
    </source>
</evidence>
<dbReference type="PANTHER" id="PTHR10357">
    <property type="entry name" value="ALPHA-AMYLASE FAMILY MEMBER"/>
    <property type="match status" value="1"/>
</dbReference>
<dbReference type="GO" id="GO:0004558">
    <property type="term" value="F:alpha-1,4-glucosidase activity"/>
    <property type="evidence" value="ECO:0007669"/>
    <property type="project" value="UniProtKB-EC"/>
</dbReference>
<keyword evidence="5" id="KW-0326">Glycosidase</keyword>
<evidence type="ECO:0000256" key="7">
    <source>
        <dbReference type="SAM" id="SignalP"/>
    </source>
</evidence>
<feature type="chain" id="PRO_5035468989" description="alpha-glucosidase" evidence="7">
    <location>
        <begin position="22"/>
        <end position="1122"/>
    </location>
</feature>
<keyword evidence="5" id="KW-0378">Hydrolase</keyword>
<reference evidence="9" key="1">
    <citation type="submission" date="2019-08" db="EMBL/GenBank/DDBJ databases">
        <title>The genome of the North American firefly Photinus pyralis.</title>
        <authorList>
            <consortium name="Photinus pyralis genome working group"/>
            <person name="Fallon T.R."/>
            <person name="Sander Lower S.E."/>
            <person name="Weng J.-K."/>
        </authorList>
    </citation>
    <scope>NUCLEOTIDE SEQUENCE</scope>
    <source>
        <strain evidence="9">TRF0915ILg1</strain>
        <tissue evidence="9">Whole body</tissue>
    </source>
</reference>
<evidence type="ECO:0000259" key="8">
    <source>
        <dbReference type="SMART" id="SM00642"/>
    </source>
</evidence>
<evidence type="ECO:0000313" key="10">
    <source>
        <dbReference type="Proteomes" id="UP000801492"/>
    </source>
</evidence>
<dbReference type="SMART" id="SM00642">
    <property type="entry name" value="Aamy"/>
    <property type="match status" value="2"/>
</dbReference>
<dbReference type="FunFam" id="3.90.400.10:FF:000001">
    <property type="entry name" value="Maltase A3, isoform A"/>
    <property type="match status" value="2"/>
</dbReference>
<dbReference type="GO" id="GO:0005975">
    <property type="term" value="P:carbohydrate metabolic process"/>
    <property type="evidence" value="ECO:0007669"/>
    <property type="project" value="InterPro"/>
</dbReference>
<dbReference type="CDD" id="cd11328">
    <property type="entry name" value="AmyAc_maltase"/>
    <property type="match status" value="2"/>
</dbReference>